<keyword evidence="4" id="KW-0067">ATP-binding</keyword>
<evidence type="ECO:0000313" key="10">
    <source>
        <dbReference type="EMBL" id="VDI39187.1"/>
    </source>
</evidence>
<feature type="domain" description="Aminoacyl-transfer RNA synthetases class-II family profile" evidence="9">
    <location>
        <begin position="102"/>
        <end position="343"/>
    </location>
</feature>
<evidence type="ECO:0000256" key="5">
    <source>
        <dbReference type="ARBA" id="ARBA00022917"/>
    </source>
</evidence>
<dbReference type="GO" id="GO:0004827">
    <property type="term" value="F:proline-tRNA ligase activity"/>
    <property type="evidence" value="ECO:0007669"/>
    <property type="project" value="UniProtKB-EC"/>
</dbReference>
<dbReference type="GO" id="GO:0006433">
    <property type="term" value="P:prolyl-tRNA aminoacylation"/>
    <property type="evidence" value="ECO:0007669"/>
    <property type="project" value="InterPro"/>
</dbReference>
<sequence length="561" mass="64219">MMEQEMQDIMDQINVLDISSADLGEIEKAKVSGNVETMKRIYQRLTSEDGSKDKGKKKVTRLCLEARKEENLSEWYSQVIQKSEMIEYYDVSGCYILRPWSYSIWEAIKSFFDGEIKKLGVENTYFPMFVSRAALEKEKTHIADFAPEVAWVTKCGKTDIAEPIAIRPTSETVMYPAYSRWIKSHRDLPLKLNQWCNVVRWEFKHPQPFLRTREFLWQEGHTAWANKKEAEEEVYTILELYARVYEELLAIPVVRGRKTAKETFAGADFTTTVESYISASGRGIQGATSHHLGQNFSKMFEIVYENPETQEKEFVYQNSWGLTTRTIGVMCMVHGDNKGLVLPPKVASVQVIIIPCGITANSTRGDNDNLISRCEILKSQLNGIGIKTKVDLRDNYSPGWKFNHWELKGVPIRIELGPRDVKNNQVVAVRRDTGDKIIIQNEKVCLETGDLLKQIQSDLFQRAKSEMDDHTAVSHDWGDFCLKLDQRKIIQAPFCGRVEFEESIKKDSARDNVAEEGQPAMGAKGLCIPFKQPKQLKPDTKCIHPNCLEIGKHYTLFGRSY</sequence>
<gene>
    <name evidence="10" type="ORF">MGAL_10B031184</name>
</gene>
<dbReference type="Gene3D" id="3.40.50.800">
    <property type="entry name" value="Anticodon-binding domain"/>
    <property type="match status" value="1"/>
</dbReference>
<dbReference type="FunFam" id="3.30.930.10:FF:000007">
    <property type="entry name" value="Bifunctional glutamate/proline--tRNA ligase"/>
    <property type="match status" value="1"/>
</dbReference>
<evidence type="ECO:0000256" key="3">
    <source>
        <dbReference type="ARBA" id="ARBA00022741"/>
    </source>
</evidence>
<dbReference type="Pfam" id="PF09180">
    <property type="entry name" value="ProRS-C_1"/>
    <property type="match status" value="1"/>
</dbReference>
<dbReference type="PANTHER" id="PTHR43382:SF2">
    <property type="entry name" value="BIFUNCTIONAL GLUTAMATE_PROLINE--TRNA LIGASE"/>
    <property type="match status" value="1"/>
</dbReference>
<keyword evidence="6 10" id="KW-0030">Aminoacyl-tRNA synthetase</keyword>
<dbReference type="InterPro" id="IPR004499">
    <property type="entry name" value="Pro-tRNA-ligase_IIa_arc-type"/>
</dbReference>
<protein>
    <recommendedName>
        <fullName evidence="1">proline--tRNA ligase</fullName>
        <ecNumber evidence="1">6.1.1.15</ecNumber>
    </recommendedName>
    <alternativeName>
        <fullName evidence="7">Prolyl-tRNA synthetase</fullName>
    </alternativeName>
</protein>
<dbReference type="SUPFAM" id="SSF64586">
    <property type="entry name" value="C-terminal domain of ProRS"/>
    <property type="match status" value="1"/>
</dbReference>
<dbReference type="InterPro" id="IPR033721">
    <property type="entry name" value="ProRS_core_arch_euk"/>
</dbReference>
<keyword evidence="2 10" id="KW-0436">Ligase</keyword>
<dbReference type="PROSITE" id="PS50862">
    <property type="entry name" value="AA_TRNA_LIGASE_II"/>
    <property type="match status" value="1"/>
</dbReference>
<dbReference type="InterPro" id="IPR036621">
    <property type="entry name" value="Anticodon-bd_dom_sf"/>
</dbReference>
<dbReference type="PRINTS" id="PR01046">
    <property type="entry name" value="TRNASYNTHPRO"/>
</dbReference>
<dbReference type="NCBIfam" id="TIGR00408">
    <property type="entry name" value="proS_fam_I"/>
    <property type="match status" value="1"/>
</dbReference>
<keyword evidence="3" id="KW-0547">Nucleotide-binding</keyword>
<evidence type="ECO:0000256" key="7">
    <source>
        <dbReference type="ARBA" id="ARBA00029731"/>
    </source>
</evidence>
<dbReference type="GO" id="GO:0017101">
    <property type="term" value="C:aminoacyl-tRNA synthetase multienzyme complex"/>
    <property type="evidence" value="ECO:0007669"/>
    <property type="project" value="TreeGrafter"/>
</dbReference>
<dbReference type="OrthoDB" id="1350766at2759"/>
<dbReference type="PANTHER" id="PTHR43382">
    <property type="entry name" value="PROLYL-TRNA SYNTHETASE"/>
    <property type="match status" value="1"/>
</dbReference>
<dbReference type="SMART" id="SM00946">
    <property type="entry name" value="ProRS-C_1"/>
    <property type="match status" value="1"/>
</dbReference>
<dbReference type="Proteomes" id="UP000596742">
    <property type="component" value="Unassembled WGS sequence"/>
</dbReference>
<evidence type="ECO:0000256" key="2">
    <source>
        <dbReference type="ARBA" id="ARBA00022598"/>
    </source>
</evidence>
<comment type="catalytic activity">
    <reaction evidence="8">
        <text>tRNA(Pro) + L-proline + ATP = L-prolyl-tRNA(Pro) + AMP + diphosphate</text>
        <dbReference type="Rhea" id="RHEA:14305"/>
        <dbReference type="Rhea" id="RHEA-COMP:9700"/>
        <dbReference type="Rhea" id="RHEA-COMP:9702"/>
        <dbReference type="ChEBI" id="CHEBI:30616"/>
        <dbReference type="ChEBI" id="CHEBI:33019"/>
        <dbReference type="ChEBI" id="CHEBI:60039"/>
        <dbReference type="ChEBI" id="CHEBI:78442"/>
        <dbReference type="ChEBI" id="CHEBI:78532"/>
        <dbReference type="ChEBI" id="CHEBI:456215"/>
        <dbReference type="EC" id="6.1.1.15"/>
    </reaction>
</comment>
<evidence type="ECO:0000256" key="4">
    <source>
        <dbReference type="ARBA" id="ARBA00022840"/>
    </source>
</evidence>
<dbReference type="InterPro" id="IPR002314">
    <property type="entry name" value="aa-tRNA-synt_IIb"/>
</dbReference>
<evidence type="ECO:0000256" key="1">
    <source>
        <dbReference type="ARBA" id="ARBA00012831"/>
    </source>
</evidence>
<evidence type="ECO:0000256" key="6">
    <source>
        <dbReference type="ARBA" id="ARBA00023146"/>
    </source>
</evidence>
<dbReference type="SUPFAM" id="SSF55681">
    <property type="entry name" value="Class II aaRS and biotin synthetases"/>
    <property type="match status" value="1"/>
</dbReference>
<dbReference type="GO" id="GO:0005737">
    <property type="term" value="C:cytoplasm"/>
    <property type="evidence" value="ECO:0007669"/>
    <property type="project" value="InterPro"/>
</dbReference>
<dbReference type="EMBL" id="UYJE01005658">
    <property type="protein sequence ID" value="VDI39187.1"/>
    <property type="molecule type" value="Genomic_DNA"/>
</dbReference>
<proteinExistence type="inferred from homology"/>
<dbReference type="FunFam" id="3.30.110.30:FF:000001">
    <property type="entry name" value="Bifunctional glutamate/proline--tRNA ligase"/>
    <property type="match status" value="1"/>
</dbReference>
<dbReference type="HAMAP" id="MF_01571">
    <property type="entry name" value="Pro_tRNA_synth_type3"/>
    <property type="match status" value="1"/>
</dbReference>
<dbReference type="Gene3D" id="3.30.930.10">
    <property type="entry name" value="Bira Bifunctional Protein, Domain 2"/>
    <property type="match status" value="1"/>
</dbReference>
<dbReference type="InterPro" id="IPR002316">
    <property type="entry name" value="Pro-tRNA-ligase_IIa"/>
</dbReference>
<dbReference type="InterPro" id="IPR006195">
    <property type="entry name" value="aa-tRNA-synth_II"/>
</dbReference>
<dbReference type="GO" id="GO:0005524">
    <property type="term" value="F:ATP binding"/>
    <property type="evidence" value="ECO:0007669"/>
    <property type="project" value="UniProtKB-KW"/>
</dbReference>
<dbReference type="FunFam" id="3.40.50.800:FF:000005">
    <property type="entry name" value="bifunctional glutamate/proline--tRNA ligase"/>
    <property type="match status" value="1"/>
</dbReference>
<dbReference type="InterPro" id="IPR016061">
    <property type="entry name" value="Pro-tRNA_ligase_II_C"/>
</dbReference>
<dbReference type="InterPro" id="IPR045864">
    <property type="entry name" value="aa-tRNA-synth_II/BPL/LPL"/>
</dbReference>
<dbReference type="Pfam" id="PF03129">
    <property type="entry name" value="HGTP_anticodon"/>
    <property type="match status" value="1"/>
</dbReference>
<evidence type="ECO:0000259" key="9">
    <source>
        <dbReference type="PROSITE" id="PS50862"/>
    </source>
</evidence>
<comment type="caution">
    <text evidence="10">The sequence shown here is derived from an EMBL/GenBank/DDBJ whole genome shotgun (WGS) entry which is preliminary data.</text>
</comment>
<dbReference type="InterPro" id="IPR004154">
    <property type="entry name" value="Anticodon-bd"/>
</dbReference>
<dbReference type="EC" id="6.1.1.15" evidence="1"/>
<dbReference type="CDD" id="cd00862">
    <property type="entry name" value="ProRS_anticodon_zinc"/>
    <property type="match status" value="1"/>
</dbReference>
<dbReference type="InterPro" id="IPR017449">
    <property type="entry name" value="Pro-tRNA_synth_II"/>
</dbReference>
<reference evidence="10" key="1">
    <citation type="submission" date="2018-11" db="EMBL/GenBank/DDBJ databases">
        <authorList>
            <person name="Alioto T."/>
            <person name="Alioto T."/>
        </authorList>
    </citation>
    <scope>NUCLEOTIDE SEQUENCE</scope>
</reference>
<name>A0A8B6ESL1_MYTGA</name>
<keyword evidence="5" id="KW-0648">Protein biosynthesis</keyword>
<accession>A0A8B6ESL1</accession>
<dbReference type="CDD" id="cd00778">
    <property type="entry name" value="ProRS_core_arch_euk"/>
    <property type="match status" value="1"/>
</dbReference>
<dbReference type="AlphaFoldDB" id="A0A8B6ESL1"/>
<dbReference type="SUPFAM" id="SSF52954">
    <property type="entry name" value="Class II aaRS ABD-related"/>
    <property type="match status" value="1"/>
</dbReference>
<evidence type="ECO:0000256" key="8">
    <source>
        <dbReference type="ARBA" id="ARBA00047671"/>
    </source>
</evidence>
<keyword evidence="11" id="KW-1185">Reference proteome</keyword>
<dbReference type="Gene3D" id="3.30.110.30">
    <property type="entry name" value="C-terminal domain of ProRS"/>
    <property type="match status" value="1"/>
</dbReference>
<dbReference type="Pfam" id="PF00587">
    <property type="entry name" value="tRNA-synt_2b"/>
    <property type="match status" value="1"/>
</dbReference>
<evidence type="ECO:0000313" key="11">
    <source>
        <dbReference type="Proteomes" id="UP000596742"/>
    </source>
</evidence>
<organism evidence="10 11">
    <name type="scientific">Mytilus galloprovincialis</name>
    <name type="common">Mediterranean mussel</name>
    <dbReference type="NCBI Taxonomy" id="29158"/>
    <lineage>
        <taxon>Eukaryota</taxon>
        <taxon>Metazoa</taxon>
        <taxon>Spiralia</taxon>
        <taxon>Lophotrochozoa</taxon>
        <taxon>Mollusca</taxon>
        <taxon>Bivalvia</taxon>
        <taxon>Autobranchia</taxon>
        <taxon>Pteriomorphia</taxon>
        <taxon>Mytilida</taxon>
        <taxon>Mytiloidea</taxon>
        <taxon>Mytilidae</taxon>
        <taxon>Mytilinae</taxon>
        <taxon>Mytilus</taxon>
    </lineage>
</organism>